<organism evidence="1 2">
    <name type="scientific">Halanaerobium polyolivorans</name>
    <dbReference type="NCBI Taxonomy" id="2886943"/>
    <lineage>
        <taxon>Bacteria</taxon>
        <taxon>Bacillati</taxon>
        <taxon>Bacillota</taxon>
        <taxon>Clostridia</taxon>
        <taxon>Halanaerobiales</taxon>
        <taxon>Halanaerobiaceae</taxon>
        <taxon>Halanaerobium</taxon>
    </lineage>
</organism>
<evidence type="ECO:0000313" key="1">
    <source>
        <dbReference type="EMBL" id="MCC3145138.1"/>
    </source>
</evidence>
<dbReference type="EMBL" id="JAJFAT010000009">
    <property type="protein sequence ID" value="MCC3145138.1"/>
    <property type="molecule type" value="Genomic_DNA"/>
</dbReference>
<proteinExistence type="predicted"/>
<keyword evidence="2" id="KW-1185">Reference proteome</keyword>
<protein>
    <submittedName>
        <fullName evidence="1">Uncharacterized protein</fullName>
    </submittedName>
</protein>
<sequence length="128" mass="15383">MVKIQPENSEKYVKRVLNLLLKQYVLNWLGESQYRSTFKLSEAVNFCGQHKMELIKYHVDSLLEEEKNLEYVYEKIIDFKEFKDLLNYLAPCDFDTPESTLLEILRKHDQITIVEHKENDRFKYCLGD</sequence>
<comment type="caution">
    <text evidence="1">The sequence shown here is derived from an EMBL/GenBank/DDBJ whole genome shotgun (WGS) entry which is preliminary data.</text>
</comment>
<gene>
    <name evidence="1" type="ORF">LJ207_07355</name>
</gene>
<reference evidence="1 2" key="1">
    <citation type="submission" date="2021-10" db="EMBL/GenBank/DDBJ databases">
        <authorList>
            <person name="Grouzdev D.S."/>
            <person name="Pantiukh K.S."/>
            <person name="Krutkina M.S."/>
        </authorList>
    </citation>
    <scope>NUCLEOTIDE SEQUENCE [LARGE SCALE GENOMIC DNA]</scope>
    <source>
        <strain evidence="1 2">Z-7514</strain>
    </source>
</reference>
<accession>A0AAW4WVK0</accession>
<evidence type="ECO:0000313" key="2">
    <source>
        <dbReference type="Proteomes" id="UP001199296"/>
    </source>
</evidence>
<dbReference type="AlphaFoldDB" id="A0AAW4WVK0"/>
<dbReference type="RefSeq" id="WP_229345659.1">
    <property type="nucleotide sequence ID" value="NZ_JAJFAT010000009.1"/>
</dbReference>
<name>A0AAW4WVK0_9FIRM</name>
<dbReference type="Proteomes" id="UP001199296">
    <property type="component" value="Unassembled WGS sequence"/>
</dbReference>